<evidence type="ECO:0000313" key="1">
    <source>
        <dbReference type="EMBL" id="RVZ24034.1"/>
    </source>
</evidence>
<evidence type="ECO:0000313" key="2">
    <source>
        <dbReference type="Proteomes" id="UP000289022"/>
    </source>
</evidence>
<proteinExistence type="predicted"/>
<sequence>MKQRTLSIIKPDALKKKVVG</sequence>
<dbReference type="GO" id="GO:0004550">
    <property type="term" value="F:nucleoside diphosphate kinase activity"/>
    <property type="evidence" value="ECO:0007669"/>
    <property type="project" value="UniProtKB-EC"/>
</dbReference>
<dbReference type="EMBL" id="RJGP01000948">
    <property type="protein sequence ID" value="RVZ24034.1"/>
    <property type="molecule type" value="Genomic_DNA"/>
</dbReference>
<protein>
    <submittedName>
        <fullName evidence="1">Nucleoside-diphosphate kinase</fullName>
        <ecNumber evidence="1">2.7.4.6</ecNumber>
    </submittedName>
</protein>
<organism evidence="1 2">
    <name type="scientific">Helicobacter pylori</name>
    <name type="common">Campylobacter pylori</name>
    <dbReference type="NCBI Taxonomy" id="210"/>
    <lineage>
        <taxon>Bacteria</taxon>
        <taxon>Pseudomonadati</taxon>
        <taxon>Campylobacterota</taxon>
        <taxon>Epsilonproteobacteria</taxon>
        <taxon>Campylobacterales</taxon>
        <taxon>Helicobacteraceae</taxon>
        <taxon>Helicobacter</taxon>
    </lineage>
</organism>
<reference evidence="1 2" key="1">
    <citation type="submission" date="2018-11" db="EMBL/GenBank/DDBJ databases">
        <title>Genetic determinants and prediction of antibiotic resistance phenotypes in Helicobacter pylori.</title>
        <authorList>
            <person name="Wagner K."/>
        </authorList>
    </citation>
    <scope>NUCLEOTIDE SEQUENCE [LARGE SCALE GENOMIC DNA]</scope>
    <source>
        <strain evidence="1 2">ZH70</strain>
    </source>
</reference>
<dbReference type="AlphaFoldDB" id="A0A438WI75"/>
<accession>A0A438WI75</accession>
<comment type="caution">
    <text evidence="1">The sequence shown here is derived from an EMBL/GenBank/DDBJ whole genome shotgun (WGS) entry which is preliminary data.</text>
</comment>
<feature type="non-terminal residue" evidence="1">
    <location>
        <position position="20"/>
    </location>
</feature>
<gene>
    <name evidence="1" type="ORF">EC518_11385</name>
</gene>
<dbReference type="EC" id="2.7.4.6" evidence="1"/>
<name>A0A438WI75_HELPX</name>
<keyword evidence="1" id="KW-0808">Transferase</keyword>
<dbReference type="Proteomes" id="UP000289022">
    <property type="component" value="Unassembled WGS sequence"/>
</dbReference>
<keyword evidence="1" id="KW-0418">Kinase</keyword>